<dbReference type="Gene3D" id="2.20.110.10">
    <property type="entry name" value="Histone H3 K4-specific methyltransferase SET7/9 N-terminal domain"/>
    <property type="match status" value="7"/>
</dbReference>
<accession>A0A7K3WMM1</accession>
<dbReference type="SUPFAM" id="SSF82185">
    <property type="entry name" value="Histone H3 K4-specific methyltransferase SET7/9 N-terminal domain"/>
    <property type="match status" value="5"/>
</dbReference>
<evidence type="ECO:0000313" key="2">
    <source>
        <dbReference type="Proteomes" id="UP000486602"/>
    </source>
</evidence>
<dbReference type="Pfam" id="PF07661">
    <property type="entry name" value="MORN_2"/>
    <property type="match status" value="5"/>
</dbReference>
<comment type="caution">
    <text evidence="1">The sequence shown here is derived from an EMBL/GenBank/DDBJ whole genome shotgun (WGS) entry which is preliminary data.</text>
</comment>
<dbReference type="PANTHER" id="PTHR33706:SF1">
    <property type="entry name" value="TPR REPEAT PROTEIN"/>
    <property type="match status" value="1"/>
</dbReference>
<dbReference type="PANTHER" id="PTHR33706">
    <property type="entry name" value="MORN VARIANT REPEAT PROTEIN"/>
    <property type="match status" value="1"/>
</dbReference>
<keyword evidence="2" id="KW-1185">Reference proteome</keyword>
<dbReference type="Proteomes" id="UP000486602">
    <property type="component" value="Unassembled WGS sequence"/>
</dbReference>
<organism evidence="1 2">
    <name type="scientific">Cryomorpha ignava</name>
    <dbReference type="NCBI Taxonomy" id="101383"/>
    <lineage>
        <taxon>Bacteria</taxon>
        <taxon>Pseudomonadati</taxon>
        <taxon>Bacteroidota</taxon>
        <taxon>Flavobacteriia</taxon>
        <taxon>Flavobacteriales</taxon>
        <taxon>Cryomorphaceae</taxon>
        <taxon>Cryomorpha</taxon>
    </lineage>
</organism>
<dbReference type="AlphaFoldDB" id="A0A7K3WMM1"/>
<proteinExistence type="predicted"/>
<dbReference type="RefSeq" id="WP_163282844.1">
    <property type="nucleotide sequence ID" value="NZ_JAAGVY010000001.1"/>
</dbReference>
<dbReference type="EMBL" id="JAAGVY010000001">
    <property type="protein sequence ID" value="NEN22132.1"/>
    <property type="molecule type" value="Genomic_DNA"/>
</dbReference>
<evidence type="ECO:0000313" key="1">
    <source>
        <dbReference type="EMBL" id="NEN22132.1"/>
    </source>
</evidence>
<reference evidence="1 2" key="1">
    <citation type="submission" date="2020-02" db="EMBL/GenBank/DDBJ databases">
        <title>Out from the shadows clarifying the taxonomy of the family Cryomorphaceae and related taxa by utilizing the GTDB taxonomic framework.</title>
        <authorList>
            <person name="Bowman J.P."/>
        </authorList>
    </citation>
    <scope>NUCLEOTIDE SEQUENCE [LARGE SCALE GENOMIC DNA]</scope>
    <source>
        <strain evidence="1 2">QSSC 1-22</strain>
    </source>
</reference>
<evidence type="ECO:0008006" key="3">
    <source>
        <dbReference type="Google" id="ProtNLM"/>
    </source>
</evidence>
<sequence>MKELIPNSIDRAITFTLSFKKKYNVIYRLIFLLFFLSVGNAVLAQKEYQIYYYDNGNVSSEGTMQEGKPNEYWKTYYPTGQLKSQGNRLNFELDSAWIFYNEQGERVSSINYKKGKKNGEIIAFRNDVVYEISQYENDQKVGESIIYFPTGEKKRVIPYADGQENGKGFDFDLDGRIITLLEFEDGYLRRADKINRFDNLGKKRGPWIDFHTNGVVATEGYFMNDLKNGIFKYFDKKGNLITLEKYRDGEIVMDSEESIILDIRNTYYPDGTVKSSGGYVDGKKEGTHRIYDEEGNIISGEVYKMGVKTAEGIVDQTGDFQGEWELYYGDGALRAKGDYENSLRTGDWIFYHKNGKVESEGKYIAGLPQGQWKWYYDNGNSRRKDYYRRGKEDGESVEMDKDGNIITQGQFLGGYRDGEWFYNVGDHIEKGSYIDGEKNGDWVYEYEDGTINFEGEYIRGLATGKHKWYYPNGQTKKEGRYSSGVRVGTWVKYDEDGIKVLDVKYKQGKEFKINGRKVISSESSEEETIP</sequence>
<gene>
    <name evidence="1" type="ORF">G3O08_01270</name>
</gene>
<dbReference type="InterPro" id="IPR011652">
    <property type="entry name" value="MORN_2"/>
</dbReference>
<protein>
    <recommendedName>
        <fullName evidence="3">Toxin-antitoxin system YwqK family antitoxin</fullName>
    </recommendedName>
</protein>
<name>A0A7K3WMM1_9FLAO</name>